<dbReference type="Pfam" id="PF07883">
    <property type="entry name" value="Cupin_2"/>
    <property type="match status" value="1"/>
</dbReference>
<dbReference type="InterPro" id="IPR010982">
    <property type="entry name" value="Lambda_DNA-bd_dom_sf"/>
</dbReference>
<dbReference type="Gene3D" id="2.60.120.10">
    <property type="entry name" value="Jelly Rolls"/>
    <property type="match status" value="1"/>
</dbReference>
<dbReference type="PANTHER" id="PTHR46797:SF1">
    <property type="entry name" value="METHYLPHOSPHONATE SYNTHASE"/>
    <property type="match status" value="1"/>
</dbReference>
<protein>
    <submittedName>
        <fullName evidence="3">XRE family transcriptional regulator</fullName>
    </submittedName>
</protein>
<dbReference type="GO" id="GO:0005829">
    <property type="term" value="C:cytosol"/>
    <property type="evidence" value="ECO:0007669"/>
    <property type="project" value="TreeGrafter"/>
</dbReference>
<sequence length="189" mass="20056">MSVRLKMLRKQSGMTLDTLGQLTGLTKSYLSKVERGLSTPSISVALKLAEALRVDVESLFAGRAAREPVTIVRKTERIALSGGAEGGEPRVQMIGGGPDERALLPFVLRPPADFAASTFKEHAGDEFLFVHRGAIEVEVGGETIALKTGDAMHFNAALPHRIRTLGAVQAEVLVVVAGNGDGAHESDET</sequence>
<dbReference type="STRING" id="326474.AWB65_00363"/>
<dbReference type="AlphaFoldDB" id="A0A158F0S2"/>
<feature type="domain" description="HTH cro/C1-type" evidence="2">
    <location>
        <begin position="5"/>
        <end position="59"/>
    </location>
</feature>
<dbReference type="CDD" id="cd00093">
    <property type="entry name" value="HTH_XRE"/>
    <property type="match status" value="1"/>
</dbReference>
<dbReference type="GO" id="GO:0003677">
    <property type="term" value="F:DNA binding"/>
    <property type="evidence" value="ECO:0007669"/>
    <property type="project" value="UniProtKB-KW"/>
</dbReference>
<proteinExistence type="predicted"/>
<dbReference type="PROSITE" id="PS50943">
    <property type="entry name" value="HTH_CROC1"/>
    <property type="match status" value="1"/>
</dbReference>
<dbReference type="EMBL" id="FCNW02000001">
    <property type="protein sequence ID" value="SAL12600.1"/>
    <property type="molecule type" value="Genomic_DNA"/>
</dbReference>
<dbReference type="Gene3D" id="1.10.260.40">
    <property type="entry name" value="lambda repressor-like DNA-binding domains"/>
    <property type="match status" value="1"/>
</dbReference>
<name>A0A158F0S2_9BURK</name>
<evidence type="ECO:0000259" key="2">
    <source>
        <dbReference type="PROSITE" id="PS50943"/>
    </source>
</evidence>
<dbReference type="InterPro" id="IPR001387">
    <property type="entry name" value="Cro/C1-type_HTH"/>
</dbReference>
<keyword evidence="4" id="KW-1185">Reference proteome</keyword>
<evidence type="ECO:0000313" key="3">
    <source>
        <dbReference type="EMBL" id="SAL12600.1"/>
    </source>
</evidence>
<reference evidence="3" key="1">
    <citation type="submission" date="2016-01" db="EMBL/GenBank/DDBJ databases">
        <authorList>
            <person name="Peeters C."/>
        </authorList>
    </citation>
    <scope>NUCLEOTIDE SEQUENCE [LARGE SCALE GENOMIC DNA]</scope>
    <source>
        <strain evidence="3">LMG 22934</strain>
    </source>
</reference>
<gene>
    <name evidence="3" type="ORF">AWB65_00363</name>
</gene>
<dbReference type="PANTHER" id="PTHR46797">
    <property type="entry name" value="HTH-TYPE TRANSCRIPTIONAL REGULATOR"/>
    <property type="match status" value="1"/>
</dbReference>
<organism evidence="3 4">
    <name type="scientific">Caballeronia humi</name>
    <dbReference type="NCBI Taxonomy" id="326474"/>
    <lineage>
        <taxon>Bacteria</taxon>
        <taxon>Pseudomonadati</taxon>
        <taxon>Pseudomonadota</taxon>
        <taxon>Betaproteobacteria</taxon>
        <taxon>Burkholderiales</taxon>
        <taxon>Burkholderiaceae</taxon>
        <taxon>Caballeronia</taxon>
    </lineage>
</organism>
<accession>A0A158F0S2</accession>
<dbReference type="InterPro" id="IPR050807">
    <property type="entry name" value="TransReg_Diox_bact_type"/>
</dbReference>
<dbReference type="GO" id="GO:0003700">
    <property type="term" value="F:DNA-binding transcription factor activity"/>
    <property type="evidence" value="ECO:0007669"/>
    <property type="project" value="TreeGrafter"/>
</dbReference>
<evidence type="ECO:0000256" key="1">
    <source>
        <dbReference type="ARBA" id="ARBA00023125"/>
    </source>
</evidence>
<evidence type="ECO:0000313" key="4">
    <source>
        <dbReference type="Proteomes" id="UP000054977"/>
    </source>
</evidence>
<dbReference type="SUPFAM" id="SSF47413">
    <property type="entry name" value="lambda repressor-like DNA-binding domains"/>
    <property type="match status" value="1"/>
</dbReference>
<dbReference type="RefSeq" id="WP_087665487.1">
    <property type="nucleotide sequence ID" value="NZ_FCNW02000001.1"/>
</dbReference>
<dbReference type="SMART" id="SM00530">
    <property type="entry name" value="HTH_XRE"/>
    <property type="match status" value="1"/>
</dbReference>
<keyword evidence="1" id="KW-0238">DNA-binding</keyword>
<dbReference type="Pfam" id="PF01381">
    <property type="entry name" value="HTH_3"/>
    <property type="match status" value="1"/>
</dbReference>
<dbReference type="Proteomes" id="UP000054977">
    <property type="component" value="Unassembled WGS sequence"/>
</dbReference>
<dbReference type="InterPro" id="IPR014710">
    <property type="entry name" value="RmlC-like_jellyroll"/>
</dbReference>
<comment type="caution">
    <text evidence="3">The sequence shown here is derived from an EMBL/GenBank/DDBJ whole genome shotgun (WGS) entry which is preliminary data.</text>
</comment>
<dbReference type="CDD" id="cd02209">
    <property type="entry name" value="cupin_XRE_C"/>
    <property type="match status" value="1"/>
</dbReference>
<dbReference type="InterPro" id="IPR011051">
    <property type="entry name" value="RmlC_Cupin_sf"/>
</dbReference>
<dbReference type="SUPFAM" id="SSF51182">
    <property type="entry name" value="RmlC-like cupins"/>
    <property type="match status" value="1"/>
</dbReference>
<dbReference type="OrthoDB" id="9805356at2"/>
<dbReference type="InterPro" id="IPR013096">
    <property type="entry name" value="Cupin_2"/>
</dbReference>